<gene>
    <name evidence="8" type="ORF">EV644_10718</name>
</gene>
<dbReference type="Gene3D" id="3.40.50.300">
    <property type="entry name" value="P-loop containing nucleotide triphosphate hydrolases"/>
    <property type="match status" value="1"/>
</dbReference>
<dbReference type="Proteomes" id="UP000295818">
    <property type="component" value="Unassembled WGS sequence"/>
</dbReference>
<comment type="caution">
    <text evidence="8">The sequence shown here is derived from an EMBL/GenBank/DDBJ whole genome shotgun (WGS) entry which is preliminary data.</text>
</comment>
<keyword evidence="9" id="KW-1185">Reference proteome</keyword>
<dbReference type="EMBL" id="SLWM01000007">
    <property type="protein sequence ID" value="TCO21697.1"/>
    <property type="molecule type" value="Genomic_DNA"/>
</dbReference>
<evidence type="ECO:0000256" key="2">
    <source>
        <dbReference type="ARBA" id="ARBA00011963"/>
    </source>
</evidence>
<reference evidence="8 9" key="1">
    <citation type="journal article" date="2015" name="Stand. Genomic Sci.">
        <title>Genomic Encyclopedia of Bacterial and Archaeal Type Strains, Phase III: the genomes of soil and plant-associated and newly described type strains.</title>
        <authorList>
            <person name="Whitman W.B."/>
            <person name="Woyke T."/>
            <person name="Klenk H.P."/>
            <person name="Zhou Y."/>
            <person name="Lilburn T.G."/>
            <person name="Beck B.J."/>
            <person name="De Vos P."/>
            <person name="Vandamme P."/>
            <person name="Eisen J.A."/>
            <person name="Garrity G."/>
            <person name="Hugenholtz P."/>
            <person name="Kyrpides N.C."/>
        </authorList>
    </citation>
    <scope>NUCLEOTIDE SEQUENCE [LARGE SCALE GENOMIC DNA]</scope>
    <source>
        <strain evidence="8 9">VKM Ac-2538</strain>
    </source>
</reference>
<dbReference type="EC" id="2.7.1.176" evidence="2"/>
<evidence type="ECO:0000256" key="6">
    <source>
        <dbReference type="ARBA" id="ARBA00048178"/>
    </source>
</evidence>
<evidence type="ECO:0000256" key="5">
    <source>
        <dbReference type="ARBA" id="ARBA00032897"/>
    </source>
</evidence>
<evidence type="ECO:0000256" key="1">
    <source>
        <dbReference type="ARBA" id="ARBA00009104"/>
    </source>
</evidence>
<comment type="similarity">
    <text evidence="1">Belongs to the zeta toxin family.</text>
</comment>
<name>A0ABY2BLJ7_9ACTN</name>
<dbReference type="InterPro" id="IPR027417">
    <property type="entry name" value="P-loop_NTPase"/>
</dbReference>
<accession>A0ABY2BLJ7</accession>
<dbReference type="Pfam" id="PF06414">
    <property type="entry name" value="Zeta_toxin"/>
    <property type="match status" value="1"/>
</dbReference>
<evidence type="ECO:0000259" key="7">
    <source>
        <dbReference type="Pfam" id="PF06414"/>
    </source>
</evidence>
<keyword evidence="4" id="KW-0067">ATP-binding</keyword>
<evidence type="ECO:0000256" key="3">
    <source>
        <dbReference type="ARBA" id="ARBA00022741"/>
    </source>
</evidence>
<sequence>MVDRYRPGVVNVLAGVRPGSVAGAEAVAYEVALEGASQVIGFYAGLIAGQEDAAEPDTEAMAFWRAEQRAWAVRRHELTPHDAREIAAIHIAGEDLLADPSDQDDEQDWPSTAHRAAAARAANARRPQVLEEAESERIFRDRIAPVELTGTSQIQPVVVIVAGQPGDGKAAITALIQGVLNTRGRPVTISPDRYEPHHPSFHALMAEEPLLAGGADEDAMRWTTRAAAYARSQRFDVVLESVLRDLGAFAEQARQFKAAGYQVEVALVAVHERPAGSEYWIATSARWRCSAMAGSRRRRCMMLAIRGYCAGPR</sequence>
<evidence type="ECO:0000256" key="4">
    <source>
        <dbReference type="ARBA" id="ARBA00022840"/>
    </source>
</evidence>
<organism evidence="8 9">
    <name type="scientific">Kribbella orskensis</name>
    <dbReference type="NCBI Taxonomy" id="2512216"/>
    <lineage>
        <taxon>Bacteria</taxon>
        <taxon>Bacillati</taxon>
        <taxon>Actinomycetota</taxon>
        <taxon>Actinomycetes</taxon>
        <taxon>Propionibacteriales</taxon>
        <taxon>Kribbellaceae</taxon>
        <taxon>Kribbella</taxon>
    </lineage>
</organism>
<evidence type="ECO:0000313" key="9">
    <source>
        <dbReference type="Proteomes" id="UP000295818"/>
    </source>
</evidence>
<evidence type="ECO:0000313" key="8">
    <source>
        <dbReference type="EMBL" id="TCO21697.1"/>
    </source>
</evidence>
<feature type="domain" description="Zeta toxin" evidence="7">
    <location>
        <begin position="151"/>
        <end position="273"/>
    </location>
</feature>
<protein>
    <recommendedName>
        <fullName evidence="5">UDP-N-acetylglucosamine kinase</fullName>
        <ecNumber evidence="2">2.7.1.176</ecNumber>
    </recommendedName>
    <alternativeName>
        <fullName evidence="5">UDP-N-acetylglucosamine kinase</fullName>
    </alternativeName>
</protein>
<keyword evidence="3" id="KW-0547">Nucleotide-binding</keyword>
<proteinExistence type="inferred from homology"/>
<comment type="catalytic activity">
    <reaction evidence="6">
        <text>UDP-N-acetyl-alpha-D-glucosamine + ATP = UDP-N-acetyl-alpha-D-glucosamine 3'-phosphate + ADP + H(+)</text>
        <dbReference type="Rhea" id="RHEA:32671"/>
        <dbReference type="ChEBI" id="CHEBI:15378"/>
        <dbReference type="ChEBI" id="CHEBI:30616"/>
        <dbReference type="ChEBI" id="CHEBI:57705"/>
        <dbReference type="ChEBI" id="CHEBI:64353"/>
        <dbReference type="ChEBI" id="CHEBI:456216"/>
        <dbReference type="EC" id="2.7.1.176"/>
    </reaction>
</comment>
<dbReference type="InterPro" id="IPR010488">
    <property type="entry name" value="Zeta_toxin_domain"/>
</dbReference>